<dbReference type="PANTHER" id="PTHR43808">
    <property type="entry name" value="ACETYLORNITHINE DEACETYLASE"/>
    <property type="match status" value="1"/>
</dbReference>
<dbReference type="InterPro" id="IPR011650">
    <property type="entry name" value="Peptidase_M20_dimer"/>
</dbReference>
<evidence type="ECO:0000313" key="12">
    <source>
        <dbReference type="EMBL" id="ABM62809.1"/>
    </source>
</evidence>
<dbReference type="Pfam" id="PF01546">
    <property type="entry name" value="Peptidase_M20"/>
    <property type="match status" value="1"/>
</dbReference>
<name>A1WYP7_HALHL</name>
<evidence type="ECO:0000313" key="13">
    <source>
        <dbReference type="Proteomes" id="UP000000647"/>
    </source>
</evidence>
<evidence type="ECO:0000256" key="3">
    <source>
        <dbReference type="ARBA" id="ARBA00005691"/>
    </source>
</evidence>
<dbReference type="NCBIfam" id="TIGR01892">
    <property type="entry name" value="AcOrn-deacetyl"/>
    <property type="match status" value="1"/>
</dbReference>
<feature type="domain" description="Peptidase M20 dimerisation" evidence="11">
    <location>
        <begin position="185"/>
        <end position="294"/>
    </location>
</feature>
<keyword evidence="5" id="KW-0055">Arginine biosynthesis</keyword>
<dbReference type="Gene3D" id="3.40.630.10">
    <property type="entry name" value="Zn peptidases"/>
    <property type="match status" value="1"/>
</dbReference>
<dbReference type="PROSITE" id="PS00758">
    <property type="entry name" value="ARGE_DAPE_CPG2_1"/>
    <property type="match status" value="1"/>
</dbReference>
<dbReference type="CDD" id="cd03894">
    <property type="entry name" value="M20_ArgE"/>
    <property type="match status" value="1"/>
</dbReference>
<organism evidence="12 13">
    <name type="scientific">Halorhodospira halophila (strain DSM 244 / SL1)</name>
    <name type="common">Ectothiorhodospira halophila (strain DSM 244 / SL1)</name>
    <dbReference type="NCBI Taxonomy" id="349124"/>
    <lineage>
        <taxon>Bacteria</taxon>
        <taxon>Pseudomonadati</taxon>
        <taxon>Pseudomonadota</taxon>
        <taxon>Gammaproteobacteria</taxon>
        <taxon>Chromatiales</taxon>
        <taxon>Ectothiorhodospiraceae</taxon>
        <taxon>Halorhodospira</taxon>
    </lineage>
</organism>
<keyword evidence="7" id="KW-0479">Metal-binding</keyword>
<dbReference type="GO" id="GO:0008777">
    <property type="term" value="F:acetylornithine deacetylase activity"/>
    <property type="evidence" value="ECO:0007669"/>
    <property type="project" value="UniProtKB-EC"/>
</dbReference>
<evidence type="ECO:0000256" key="4">
    <source>
        <dbReference type="ARBA" id="ARBA00022490"/>
    </source>
</evidence>
<evidence type="ECO:0000256" key="9">
    <source>
        <dbReference type="ARBA" id="ARBA00022833"/>
    </source>
</evidence>
<dbReference type="InterPro" id="IPR010169">
    <property type="entry name" value="AcOrn-deacetyl"/>
</dbReference>
<evidence type="ECO:0000256" key="7">
    <source>
        <dbReference type="ARBA" id="ARBA00022723"/>
    </source>
</evidence>
<keyword evidence="9" id="KW-0862">Zinc</keyword>
<evidence type="ECO:0000256" key="6">
    <source>
        <dbReference type="ARBA" id="ARBA00022605"/>
    </source>
</evidence>
<evidence type="ECO:0000256" key="2">
    <source>
        <dbReference type="ARBA" id="ARBA00004496"/>
    </source>
</evidence>
<dbReference type="InterPro" id="IPR036264">
    <property type="entry name" value="Bact_exopeptidase_dim_dom"/>
</dbReference>
<evidence type="ECO:0000259" key="11">
    <source>
        <dbReference type="Pfam" id="PF07687"/>
    </source>
</evidence>
<dbReference type="STRING" id="349124.Hhal_2045"/>
<dbReference type="eggNOG" id="COG0624">
    <property type="taxonomic scope" value="Bacteria"/>
</dbReference>
<evidence type="ECO:0000256" key="8">
    <source>
        <dbReference type="ARBA" id="ARBA00022801"/>
    </source>
</evidence>
<keyword evidence="10" id="KW-0170">Cobalt</keyword>
<dbReference type="InterPro" id="IPR002933">
    <property type="entry name" value="Peptidase_M20"/>
</dbReference>
<sequence length="389" mass="42076">MALPAPALREMIAELVAEPSVSSVEADHDQGNRGITERLAGWLEGLGFDCRIQPLPGRPDKTNLIATLAPARGPARGGLALCGHTDTVPCDPERWTGDPWRLREADGRLYGLGVTDMKAFLAVAVEAAREVDPARLQAPLTLLFTADEESGMDGVRALLDAHPQGLGPRHAVVGEPTRNHPVHVHKGMMMEALHIQGRAGHSSDPRLGRNALDAMTRVLNALIAWREELAANHHDARFAVPQPTLNLGHIRGGDNPNRICGEAELHIDLRPLPGMDPAELQQTLDRRLAEALGDDAVHLTRRPLFPAHPPMATPADAEVVRYAETVTGHPAGAVAFATEAPYLARLGMDVVVLGPGEIEQAHQPDESIDVERLAPTVALLRRFIHRFCL</sequence>
<reference evidence="12 13" key="2">
    <citation type="journal article" date="2013" name="Stand. Genomic Sci.">
        <title>Complete genome sequence of Halorhodospira halophila SL1.</title>
        <authorList>
            <person name="Challacombe J.F."/>
            <person name="Majid S."/>
            <person name="Deole R."/>
            <person name="Brettin T.S."/>
            <person name="Bruce D."/>
            <person name="Delano S.F."/>
            <person name="Detter J.C."/>
            <person name="Gleasner C.D."/>
            <person name="Han C.S."/>
            <person name="Misra M."/>
            <person name="Reitenga K.G."/>
            <person name="Mikhailova N."/>
            <person name="Woyke T."/>
            <person name="Pitluck S."/>
            <person name="Nolan M."/>
            <person name="Land M.L."/>
            <person name="Saunders E."/>
            <person name="Tapia R."/>
            <person name="Lapidus A."/>
            <person name="Ivanova N."/>
            <person name="Hoff W.D."/>
        </authorList>
    </citation>
    <scope>NUCLEOTIDE SEQUENCE [LARGE SCALE GENOMIC DNA]</scope>
    <source>
        <strain evidence="13">DSM 244 / SL1</strain>
    </source>
</reference>
<comment type="subcellular location">
    <subcellularLocation>
        <location evidence="2">Cytoplasm</location>
    </subcellularLocation>
</comment>
<keyword evidence="4" id="KW-0963">Cytoplasm</keyword>
<dbReference type="SUPFAM" id="SSF53187">
    <property type="entry name" value="Zn-dependent exopeptidases"/>
    <property type="match status" value="1"/>
</dbReference>
<accession>A1WYP7</accession>
<proteinExistence type="inferred from homology"/>
<dbReference type="HOGENOM" id="CLU_021802_2_4_6"/>
<dbReference type="Pfam" id="PF07687">
    <property type="entry name" value="M20_dimer"/>
    <property type="match status" value="1"/>
</dbReference>
<dbReference type="KEGG" id="hha:Hhal_2045"/>
<dbReference type="GO" id="GO:0046872">
    <property type="term" value="F:metal ion binding"/>
    <property type="evidence" value="ECO:0007669"/>
    <property type="project" value="UniProtKB-KW"/>
</dbReference>
<evidence type="ECO:0000256" key="1">
    <source>
        <dbReference type="ARBA" id="ARBA00001947"/>
    </source>
</evidence>
<dbReference type="Gene3D" id="3.30.70.360">
    <property type="match status" value="1"/>
</dbReference>
<dbReference type="FunFam" id="3.30.70.360:FF:000003">
    <property type="entry name" value="Acetylornithine deacetylase"/>
    <property type="match status" value="1"/>
</dbReference>
<dbReference type="RefSeq" id="WP_011814831.1">
    <property type="nucleotide sequence ID" value="NC_008789.1"/>
</dbReference>
<evidence type="ECO:0000256" key="10">
    <source>
        <dbReference type="ARBA" id="ARBA00023285"/>
    </source>
</evidence>
<dbReference type="InterPro" id="IPR050072">
    <property type="entry name" value="Peptidase_M20A"/>
</dbReference>
<dbReference type="GO" id="GO:0005737">
    <property type="term" value="C:cytoplasm"/>
    <property type="evidence" value="ECO:0007669"/>
    <property type="project" value="UniProtKB-SubCell"/>
</dbReference>
<protein>
    <submittedName>
        <fullName evidence="12">Acetylornithine deacetylase / acetylornithine deacetylase ArgE, Metallo peptidase, MEROPS family M20A</fullName>
        <ecNumber evidence="12">3.5.1.16</ecNumber>
    </submittedName>
</protein>
<dbReference type="OrthoDB" id="3665926at2"/>
<dbReference type="EC" id="3.5.1.16" evidence="12"/>
<evidence type="ECO:0000256" key="5">
    <source>
        <dbReference type="ARBA" id="ARBA00022571"/>
    </source>
</evidence>
<comment type="cofactor">
    <cofactor evidence="1">
        <name>Zn(2+)</name>
        <dbReference type="ChEBI" id="CHEBI:29105"/>
    </cofactor>
</comment>
<keyword evidence="13" id="KW-1185">Reference proteome</keyword>
<comment type="similarity">
    <text evidence="3">Belongs to the peptidase M20A family. ArgE subfamily.</text>
</comment>
<dbReference type="InterPro" id="IPR001261">
    <property type="entry name" value="ArgE/DapE_CS"/>
</dbReference>
<dbReference type="SUPFAM" id="SSF55031">
    <property type="entry name" value="Bacterial exopeptidase dimerisation domain"/>
    <property type="match status" value="1"/>
</dbReference>
<keyword evidence="8 12" id="KW-0378">Hydrolase</keyword>
<dbReference type="PANTHER" id="PTHR43808:SF1">
    <property type="entry name" value="ACETYLORNITHINE DEACETYLASE"/>
    <property type="match status" value="1"/>
</dbReference>
<keyword evidence="6" id="KW-0028">Amino-acid biosynthesis</keyword>
<dbReference type="AlphaFoldDB" id="A1WYP7"/>
<gene>
    <name evidence="12" type="ordered locus">Hhal_2045</name>
</gene>
<dbReference type="NCBIfam" id="NF003474">
    <property type="entry name" value="PRK05111.1"/>
    <property type="match status" value="1"/>
</dbReference>
<dbReference type="EMBL" id="CP000544">
    <property type="protein sequence ID" value="ABM62809.1"/>
    <property type="molecule type" value="Genomic_DNA"/>
</dbReference>
<dbReference type="Proteomes" id="UP000000647">
    <property type="component" value="Chromosome"/>
</dbReference>
<reference evidence="13" key="1">
    <citation type="submission" date="2006-12" db="EMBL/GenBank/DDBJ databases">
        <title>Complete sequence of Halorhodospira halophila SL1.</title>
        <authorList>
            <consortium name="US DOE Joint Genome Institute"/>
            <person name="Copeland A."/>
            <person name="Lucas S."/>
            <person name="Lapidus A."/>
            <person name="Barry K."/>
            <person name="Detter J.C."/>
            <person name="Glavina del Rio T."/>
            <person name="Hammon N."/>
            <person name="Israni S."/>
            <person name="Dalin E."/>
            <person name="Tice H."/>
            <person name="Pitluck S."/>
            <person name="Saunders E."/>
            <person name="Brettin T."/>
            <person name="Bruce D."/>
            <person name="Han C."/>
            <person name="Tapia R."/>
            <person name="Schmutz J."/>
            <person name="Larimer F."/>
            <person name="Land M."/>
            <person name="Hauser L."/>
            <person name="Kyrpides N."/>
            <person name="Mikhailova N."/>
            <person name="Hoff W."/>
            <person name="Richardson P."/>
        </authorList>
    </citation>
    <scope>NUCLEOTIDE SEQUENCE [LARGE SCALE GENOMIC DNA]</scope>
    <source>
        <strain evidence="13">DSM 244 / SL1</strain>
    </source>
</reference>
<dbReference type="GO" id="GO:0006526">
    <property type="term" value="P:L-arginine biosynthetic process"/>
    <property type="evidence" value="ECO:0007669"/>
    <property type="project" value="UniProtKB-KW"/>
</dbReference>